<comment type="caution">
    <text evidence="2">The sequence shown here is derived from an EMBL/GenBank/DDBJ whole genome shotgun (WGS) entry which is preliminary data.</text>
</comment>
<dbReference type="RefSeq" id="WP_127905512.1">
    <property type="nucleotide sequence ID" value="NZ_RQXX01000002.1"/>
</dbReference>
<evidence type="ECO:0000313" key="2">
    <source>
        <dbReference type="EMBL" id="RVV98279.1"/>
    </source>
</evidence>
<dbReference type="AlphaFoldDB" id="A0A438AHT1"/>
<reference evidence="2 3" key="1">
    <citation type="submission" date="2018-11" db="EMBL/GenBank/DDBJ databases">
        <title>Mesobaculum littorinae gen. nov., sp. nov., isolated from Littorina scabra that represents a novel genus of the order Rhodobacteraceae.</title>
        <authorList>
            <person name="Li F."/>
        </authorList>
    </citation>
    <scope>NUCLEOTIDE SEQUENCE [LARGE SCALE GENOMIC DNA]</scope>
    <source>
        <strain evidence="2 3">M0103</strain>
    </source>
</reference>
<accession>A0A438AHT1</accession>
<feature type="compositionally biased region" description="Basic and acidic residues" evidence="1">
    <location>
        <begin position="1"/>
        <end position="10"/>
    </location>
</feature>
<name>A0A438AHT1_9RHOB</name>
<protein>
    <submittedName>
        <fullName evidence="2">Uncharacterized protein</fullName>
    </submittedName>
</protein>
<feature type="region of interest" description="Disordered" evidence="1">
    <location>
        <begin position="1"/>
        <end position="20"/>
    </location>
</feature>
<dbReference type="EMBL" id="RQXX01000002">
    <property type="protein sequence ID" value="RVV98279.1"/>
    <property type="molecule type" value="Genomic_DNA"/>
</dbReference>
<organism evidence="2 3">
    <name type="scientific">Mesobaculum littorinae</name>
    <dbReference type="NCBI Taxonomy" id="2486419"/>
    <lineage>
        <taxon>Bacteria</taxon>
        <taxon>Pseudomonadati</taxon>
        <taxon>Pseudomonadota</taxon>
        <taxon>Alphaproteobacteria</taxon>
        <taxon>Rhodobacterales</taxon>
        <taxon>Roseobacteraceae</taxon>
        <taxon>Mesobaculum</taxon>
    </lineage>
</organism>
<gene>
    <name evidence="2" type="ORF">EKE94_04940</name>
</gene>
<evidence type="ECO:0000256" key="1">
    <source>
        <dbReference type="SAM" id="MobiDB-lite"/>
    </source>
</evidence>
<evidence type="ECO:0000313" key="3">
    <source>
        <dbReference type="Proteomes" id="UP000285908"/>
    </source>
</evidence>
<keyword evidence="3" id="KW-1185">Reference proteome</keyword>
<sequence length="79" mass="8230">MNGSIKEPDPHTGAAPSWKTVLRPAPWTNITGPTMLPLAQGDLAAAATMLENGFSGFASPSPITGYMWLIRLPGGAAPR</sequence>
<dbReference type="OrthoDB" id="8480355at2"/>
<dbReference type="Proteomes" id="UP000285908">
    <property type="component" value="Unassembled WGS sequence"/>
</dbReference>
<proteinExistence type="predicted"/>